<name>A0A069A272_CLODI</name>
<feature type="transmembrane region" description="Helical" evidence="1">
    <location>
        <begin position="6"/>
        <end position="30"/>
    </location>
</feature>
<evidence type="ECO:0000256" key="1">
    <source>
        <dbReference type="SAM" id="Phobius"/>
    </source>
</evidence>
<dbReference type="EMBL" id="LK932751">
    <property type="protein sequence ID" value="CDS92709.1"/>
    <property type="molecule type" value="Genomic_DNA"/>
</dbReference>
<keyword evidence="1" id="KW-0472">Membrane</keyword>
<dbReference type="RefSeq" id="WP_021367053.1">
    <property type="nucleotide sequence ID" value="NZ_BBYB01000069.1"/>
</dbReference>
<sequence>MYILTQVIAVVCVVQIFINCIANVNVGILCNKLKEKNEANIDKVSDEILKRVGEELNKSLDKSL</sequence>
<dbReference type="EMBL" id="LK932381">
    <property type="protein sequence ID" value="CDS85255.1"/>
    <property type="molecule type" value="Genomic_DNA"/>
</dbReference>
<keyword evidence="1" id="KW-1133">Transmembrane helix</keyword>
<gene>
    <name evidence="4" type="ORF">BN1095_1100003</name>
    <name evidence="2" type="ORF">BN1096_430003</name>
    <name evidence="3" type="ORF">BN1097_440003</name>
</gene>
<organism evidence="2">
    <name type="scientific">Clostridioides difficile</name>
    <name type="common">Peptoclostridium difficile</name>
    <dbReference type="NCBI Taxonomy" id="1496"/>
    <lineage>
        <taxon>Bacteria</taxon>
        <taxon>Bacillati</taxon>
        <taxon>Bacillota</taxon>
        <taxon>Clostridia</taxon>
        <taxon>Peptostreptococcales</taxon>
        <taxon>Peptostreptococcaceae</taxon>
        <taxon>Clostridioides</taxon>
    </lineage>
</organism>
<dbReference type="AlphaFoldDB" id="A0A069A272"/>
<keyword evidence="1" id="KW-0812">Transmembrane</keyword>
<dbReference type="EMBL" id="LK932495">
    <property type="protein sequence ID" value="CDS84787.1"/>
    <property type="molecule type" value="Genomic_DNA"/>
</dbReference>
<proteinExistence type="predicted"/>
<accession>A0A069A272</accession>
<evidence type="ECO:0000313" key="3">
    <source>
        <dbReference type="EMBL" id="CDS85255.1"/>
    </source>
</evidence>
<evidence type="ECO:0000313" key="4">
    <source>
        <dbReference type="EMBL" id="CDS92709.1"/>
    </source>
</evidence>
<protein>
    <submittedName>
        <fullName evidence="2">Uncharacterized protein</fullName>
    </submittedName>
</protein>
<reference evidence="2" key="1">
    <citation type="submission" date="2014-07" db="EMBL/GenBank/DDBJ databases">
        <authorList>
            <person name="Monot Marc"/>
        </authorList>
    </citation>
    <scope>NUCLEOTIDE SEQUENCE</scope>
    <source>
        <strain evidence="4">7032989</strain>
        <strain evidence="3">7032994</strain>
    </source>
</reference>
<evidence type="ECO:0000313" key="2">
    <source>
        <dbReference type="EMBL" id="CDS84787.1"/>
    </source>
</evidence>